<dbReference type="EMBL" id="JABEND010000004">
    <property type="protein sequence ID" value="NNG35838.1"/>
    <property type="molecule type" value="Genomic_DNA"/>
</dbReference>
<dbReference type="EC" id="2.7.10.2" evidence="5"/>
<keyword evidence="15" id="KW-0829">Tyrosine-protein kinase</keyword>
<dbReference type="SUPFAM" id="SSF52540">
    <property type="entry name" value="P-loop containing nucleoside triphosphate hydrolases"/>
    <property type="match status" value="1"/>
</dbReference>
<keyword evidence="9 18" id="KW-0812">Transmembrane</keyword>
<comment type="similarity">
    <text evidence="3">Belongs to the CpsD/CapB family.</text>
</comment>
<keyword evidence="22" id="KW-1185">Reference proteome</keyword>
<dbReference type="RefSeq" id="WP_171199533.1">
    <property type="nucleotide sequence ID" value="NZ_JABEND010000004.1"/>
</dbReference>
<dbReference type="InterPro" id="IPR025669">
    <property type="entry name" value="AAA_dom"/>
</dbReference>
<sequence>MRGLEYLAILRKRWLYVVVPVIVGLAVAVGLSYTATPTYNAKASVYFSLPSATSANDLFQGSNYTQKQLASFAGLATTPVVLGPVIDKLHLETTPGALAGSVSAISSSDTVIVQIQASNTSPTTAADVANAVADQLGVVVRGLSPKSEQGRPQIEVQTVTPAVPPTAPSTPRTKINLVAGGVGGLFIGLLLAFARERLDNRVRTADDLPSGSALGTIRFDKAARKQAMLVGEAAHSERGEAFRQLRTNLRFVRIDEPVQVLVVTSSLPGEGKSVTAANLAAMFAEAGRSTLLIEADLRRPRVAEYLGLDRSVGLTDVLTGNAGLDEVTQAWGPSELRVLASGPLPPNPSELVGSHAMAELMQNLRSEFDMVIIDSPPLLPVTDAAEMAAVADGALVVVRSGRTTHPQVDSTVESLRAVDARLLGFVLNFAPVTRESRRYAQYDSDVSHYPPTGKHSKPRPSKALKSEPAKADQPKPDPAKPDPVTPDSMEAVTADRATAGTTDLATAAATDRATDAGTTDPSAAAGTTQPVAATRARVEPGATRARIESDANQARVEPESTRPSAEPEATQSAAPAAPVAPADTASAPAPPASGSAGFSLVPRPDTASHADAAEFAAPGNARVPHSGVGAGVEPGAPHDLEHDLEPAGPDVSSAPTNSEPNGREPINGAEPGADAAGASDRPAGEHEPIGYEPPTPPVSPVGRS</sequence>
<feature type="compositionally biased region" description="Basic and acidic residues" evidence="17">
    <location>
        <begin position="464"/>
        <end position="480"/>
    </location>
</feature>
<comment type="catalytic activity">
    <reaction evidence="16">
        <text>L-tyrosyl-[protein] + ATP = O-phospho-L-tyrosyl-[protein] + ADP + H(+)</text>
        <dbReference type="Rhea" id="RHEA:10596"/>
        <dbReference type="Rhea" id="RHEA-COMP:10136"/>
        <dbReference type="Rhea" id="RHEA-COMP:20101"/>
        <dbReference type="ChEBI" id="CHEBI:15378"/>
        <dbReference type="ChEBI" id="CHEBI:30616"/>
        <dbReference type="ChEBI" id="CHEBI:46858"/>
        <dbReference type="ChEBI" id="CHEBI:61978"/>
        <dbReference type="ChEBI" id="CHEBI:456216"/>
        <dbReference type="EC" id="2.7.10.2"/>
    </reaction>
</comment>
<organism evidence="21 22">
    <name type="scientific">Nakamurella aerolata</name>
    <dbReference type="NCBI Taxonomy" id="1656892"/>
    <lineage>
        <taxon>Bacteria</taxon>
        <taxon>Bacillati</taxon>
        <taxon>Actinomycetota</taxon>
        <taxon>Actinomycetes</taxon>
        <taxon>Nakamurellales</taxon>
        <taxon>Nakamurellaceae</taxon>
        <taxon>Nakamurella</taxon>
    </lineage>
</organism>
<dbReference type="AlphaFoldDB" id="A0A849A9R0"/>
<feature type="compositionally biased region" description="Low complexity" evidence="17">
    <location>
        <begin position="494"/>
        <end position="520"/>
    </location>
</feature>
<evidence type="ECO:0000313" key="21">
    <source>
        <dbReference type="EMBL" id="NNG35838.1"/>
    </source>
</evidence>
<dbReference type="Proteomes" id="UP000562984">
    <property type="component" value="Unassembled WGS sequence"/>
</dbReference>
<dbReference type="Pfam" id="PF02706">
    <property type="entry name" value="Wzz"/>
    <property type="match status" value="1"/>
</dbReference>
<dbReference type="NCBIfam" id="TIGR01007">
    <property type="entry name" value="eps_fam"/>
    <property type="match status" value="1"/>
</dbReference>
<keyword evidence="6" id="KW-1003">Cell membrane</keyword>
<feature type="compositionally biased region" description="Pro residues" evidence="17">
    <location>
        <begin position="691"/>
        <end position="704"/>
    </location>
</feature>
<keyword evidence="14 18" id="KW-0472">Membrane</keyword>
<evidence type="ECO:0000256" key="5">
    <source>
        <dbReference type="ARBA" id="ARBA00011903"/>
    </source>
</evidence>
<gene>
    <name evidence="21" type="ORF">HKD39_08975</name>
</gene>
<evidence type="ECO:0000256" key="15">
    <source>
        <dbReference type="ARBA" id="ARBA00023137"/>
    </source>
</evidence>
<dbReference type="InterPro" id="IPR027417">
    <property type="entry name" value="P-loop_NTPase"/>
</dbReference>
<evidence type="ECO:0000256" key="13">
    <source>
        <dbReference type="ARBA" id="ARBA00022989"/>
    </source>
</evidence>
<evidence type="ECO:0000256" key="14">
    <source>
        <dbReference type="ARBA" id="ARBA00023136"/>
    </source>
</evidence>
<evidence type="ECO:0000256" key="9">
    <source>
        <dbReference type="ARBA" id="ARBA00022692"/>
    </source>
</evidence>
<keyword evidence="13 18" id="KW-1133">Transmembrane helix</keyword>
<dbReference type="CDD" id="cd05387">
    <property type="entry name" value="BY-kinase"/>
    <property type="match status" value="1"/>
</dbReference>
<evidence type="ECO:0000256" key="8">
    <source>
        <dbReference type="ARBA" id="ARBA00022679"/>
    </source>
</evidence>
<evidence type="ECO:0000313" key="22">
    <source>
        <dbReference type="Proteomes" id="UP000562984"/>
    </source>
</evidence>
<dbReference type="Pfam" id="PF13614">
    <property type="entry name" value="AAA_31"/>
    <property type="match status" value="1"/>
</dbReference>
<feature type="transmembrane region" description="Helical" evidence="18">
    <location>
        <begin position="14"/>
        <end position="35"/>
    </location>
</feature>
<feature type="compositionally biased region" description="Low complexity" evidence="17">
    <location>
        <begin position="563"/>
        <end position="596"/>
    </location>
</feature>
<dbReference type="InterPro" id="IPR003856">
    <property type="entry name" value="LPS_length_determ_N"/>
</dbReference>
<comment type="subcellular location">
    <subcellularLocation>
        <location evidence="1">Cell inner membrane</location>
        <topology evidence="1">Multi-pass membrane protein</topology>
    </subcellularLocation>
</comment>
<comment type="caution">
    <text evidence="21">The sequence shown here is derived from an EMBL/GenBank/DDBJ whole genome shotgun (WGS) entry which is preliminary data.</text>
</comment>
<proteinExistence type="inferred from homology"/>
<feature type="domain" description="Polysaccharide chain length determinant N-terminal" evidence="19">
    <location>
        <begin position="5"/>
        <end position="89"/>
    </location>
</feature>
<dbReference type="InterPro" id="IPR050445">
    <property type="entry name" value="Bact_polysacc_biosynth/exp"/>
</dbReference>
<comment type="similarity">
    <text evidence="2">Belongs to the CpsC/CapA family.</text>
</comment>
<feature type="compositionally biased region" description="Basic and acidic residues" evidence="17">
    <location>
        <begin position="636"/>
        <end position="645"/>
    </location>
</feature>
<evidence type="ECO:0000256" key="11">
    <source>
        <dbReference type="ARBA" id="ARBA00022777"/>
    </source>
</evidence>
<evidence type="ECO:0000256" key="18">
    <source>
        <dbReference type="SAM" id="Phobius"/>
    </source>
</evidence>
<protein>
    <recommendedName>
        <fullName evidence="5">non-specific protein-tyrosine kinase</fullName>
        <ecNumber evidence="5">2.7.10.2</ecNumber>
    </recommendedName>
</protein>
<keyword evidence="10" id="KW-0547">Nucleotide-binding</keyword>
<keyword evidence="11 21" id="KW-0418">Kinase</keyword>
<keyword evidence="7" id="KW-0997">Cell inner membrane</keyword>
<evidence type="ECO:0000256" key="10">
    <source>
        <dbReference type="ARBA" id="ARBA00022741"/>
    </source>
</evidence>
<evidence type="ECO:0000256" key="4">
    <source>
        <dbReference type="ARBA" id="ARBA00008883"/>
    </source>
</evidence>
<keyword evidence="8 21" id="KW-0808">Transferase</keyword>
<accession>A0A849A9R0</accession>
<evidence type="ECO:0000256" key="6">
    <source>
        <dbReference type="ARBA" id="ARBA00022475"/>
    </source>
</evidence>
<evidence type="ECO:0000259" key="19">
    <source>
        <dbReference type="Pfam" id="PF02706"/>
    </source>
</evidence>
<dbReference type="GO" id="GO:0005886">
    <property type="term" value="C:plasma membrane"/>
    <property type="evidence" value="ECO:0007669"/>
    <property type="project" value="UniProtKB-SubCell"/>
</dbReference>
<evidence type="ECO:0000256" key="3">
    <source>
        <dbReference type="ARBA" id="ARBA00007316"/>
    </source>
</evidence>
<name>A0A849A9R0_9ACTN</name>
<evidence type="ECO:0000256" key="12">
    <source>
        <dbReference type="ARBA" id="ARBA00022840"/>
    </source>
</evidence>
<comment type="similarity">
    <text evidence="4">Belongs to the etk/wzc family.</text>
</comment>
<dbReference type="PANTHER" id="PTHR32309">
    <property type="entry name" value="TYROSINE-PROTEIN KINASE"/>
    <property type="match status" value="1"/>
</dbReference>
<evidence type="ECO:0000256" key="7">
    <source>
        <dbReference type="ARBA" id="ARBA00022519"/>
    </source>
</evidence>
<dbReference type="PANTHER" id="PTHR32309:SF13">
    <property type="entry name" value="FERRIC ENTEROBACTIN TRANSPORT PROTEIN FEPE"/>
    <property type="match status" value="1"/>
</dbReference>
<evidence type="ECO:0000256" key="1">
    <source>
        <dbReference type="ARBA" id="ARBA00004429"/>
    </source>
</evidence>
<evidence type="ECO:0000256" key="17">
    <source>
        <dbReference type="SAM" id="MobiDB-lite"/>
    </source>
</evidence>
<keyword evidence="12" id="KW-0067">ATP-binding</keyword>
<reference evidence="21 22" key="1">
    <citation type="submission" date="2020-05" db="EMBL/GenBank/DDBJ databases">
        <title>Nakamurella sp. DB0629 isolated from air conditioner.</title>
        <authorList>
            <person name="Kim D.H."/>
            <person name="Kim D.-U."/>
        </authorList>
    </citation>
    <scope>NUCLEOTIDE SEQUENCE [LARGE SCALE GENOMIC DNA]</scope>
    <source>
        <strain evidence="21 22">DB0629</strain>
    </source>
</reference>
<dbReference type="GO" id="GO:0004715">
    <property type="term" value="F:non-membrane spanning protein tyrosine kinase activity"/>
    <property type="evidence" value="ECO:0007669"/>
    <property type="project" value="UniProtKB-EC"/>
</dbReference>
<feature type="region of interest" description="Disordered" evidence="17">
    <location>
        <begin position="443"/>
        <end position="704"/>
    </location>
</feature>
<feature type="domain" description="AAA" evidence="20">
    <location>
        <begin position="262"/>
        <end position="400"/>
    </location>
</feature>
<dbReference type="Gene3D" id="3.40.50.300">
    <property type="entry name" value="P-loop containing nucleotide triphosphate hydrolases"/>
    <property type="match status" value="1"/>
</dbReference>
<evidence type="ECO:0000259" key="20">
    <source>
        <dbReference type="Pfam" id="PF13614"/>
    </source>
</evidence>
<evidence type="ECO:0000256" key="2">
    <source>
        <dbReference type="ARBA" id="ARBA00006683"/>
    </source>
</evidence>
<evidence type="ECO:0000256" key="16">
    <source>
        <dbReference type="ARBA" id="ARBA00051245"/>
    </source>
</evidence>
<dbReference type="GO" id="GO:0005524">
    <property type="term" value="F:ATP binding"/>
    <property type="evidence" value="ECO:0007669"/>
    <property type="project" value="UniProtKB-KW"/>
</dbReference>
<dbReference type="InterPro" id="IPR005702">
    <property type="entry name" value="Wzc-like_C"/>
</dbReference>